<dbReference type="Proteomes" id="UP000326384">
    <property type="component" value="Unassembled WGS sequence"/>
</dbReference>
<dbReference type="Proteomes" id="UP000236413">
    <property type="component" value="Unassembled WGS sequence"/>
</dbReference>
<evidence type="ECO:0000256" key="1">
    <source>
        <dbReference type="SAM" id="SignalP"/>
    </source>
</evidence>
<evidence type="ECO:0008006" key="6">
    <source>
        <dbReference type="Google" id="ProtNLM"/>
    </source>
</evidence>
<dbReference type="AlphaFoldDB" id="A0A316WME0"/>
<proteinExistence type="predicted"/>
<evidence type="ECO:0000313" key="2">
    <source>
        <dbReference type="EMBL" id="KAB1231110.1"/>
    </source>
</evidence>
<sequence>MKTKLYSLMLACATVPLFSQVGINTSTPAATLDVNGTLKVRDIPAATALPGYQVLAVNQGTTQVFSVDPAILIAASGTNNTVYFAKKTTGISLLSVGVLGDFKPVNFLAAERTIGSAALFNDTTSSYTIPSDGVYAVSYSFRFGTGLQASLLSGGTGIGITRTRGAGAGVTTLIDSRLFSGVNLLVASLTISDSYISALYSFQAGDRVNFGFIDPGISLSLLSTSTTSFSIYKVSN</sequence>
<evidence type="ECO:0000313" key="3">
    <source>
        <dbReference type="EMBL" id="PWN62571.1"/>
    </source>
</evidence>
<dbReference type="EMBL" id="PPEG02000003">
    <property type="protein sequence ID" value="PWN62571.1"/>
    <property type="molecule type" value="Genomic_DNA"/>
</dbReference>
<feature type="chain" id="PRO_5016385401" description="C1q domain-containing protein" evidence="1">
    <location>
        <begin position="20"/>
        <end position="236"/>
    </location>
</feature>
<dbReference type="RefSeq" id="WP_103234261.1">
    <property type="nucleotide sequence ID" value="NZ_PPEG02000003.1"/>
</dbReference>
<reference evidence="2 5" key="2">
    <citation type="journal article" date="2019" name="Stand. Genomic Sci.">
        <title>Draft Whole-Genome Sequence of a Novel Chryseobacterium viscerum Strain Isolated from Fresh Water at Dripping Springs, New Mexico.</title>
        <authorList>
            <person name="Kyndt J.A."/>
            <person name="Moore T.C."/>
        </authorList>
    </citation>
    <scope>NUCLEOTIDE SEQUENCE [LARGE SCALE GENOMIC DNA]</scope>
    <source>
        <strain evidence="2 5">DPS</strain>
    </source>
</reference>
<reference evidence="3 4" key="1">
    <citation type="submission" date="2018-04" db="EMBL/GenBank/DDBJ databases">
        <title>Chryseobacterium oncorhynchi 701B-08T from rainbow trout, and Chryseobacterium viscerum 687B-08T from diseased fish.</title>
        <authorList>
            <person name="Jeong J.-J."/>
            <person name="Lee Y.J."/>
            <person name="Pathiraja D."/>
            <person name="Park B."/>
            <person name="Choi I.-G."/>
            <person name="Kim K.D."/>
        </authorList>
    </citation>
    <scope>NUCLEOTIDE SEQUENCE [LARGE SCALE GENOMIC DNA]</scope>
    <source>
        <strain evidence="3 4">687B-08</strain>
    </source>
</reference>
<comment type="caution">
    <text evidence="3">The sequence shown here is derived from an EMBL/GenBank/DDBJ whole genome shotgun (WGS) entry which is preliminary data.</text>
</comment>
<gene>
    <name evidence="3" type="ORF">C1634_007265</name>
    <name evidence="2" type="ORF">F8D52_08560</name>
</gene>
<dbReference type="EMBL" id="VTPV01000004">
    <property type="protein sequence ID" value="KAB1231110.1"/>
    <property type="molecule type" value="Genomic_DNA"/>
</dbReference>
<evidence type="ECO:0000313" key="5">
    <source>
        <dbReference type="Proteomes" id="UP000326384"/>
    </source>
</evidence>
<accession>A0A316WME0</accession>
<protein>
    <recommendedName>
        <fullName evidence="6">C1q domain-containing protein</fullName>
    </recommendedName>
</protein>
<feature type="signal peptide" evidence="1">
    <location>
        <begin position="1"/>
        <end position="19"/>
    </location>
</feature>
<keyword evidence="1" id="KW-0732">Signal</keyword>
<organism evidence="3 4">
    <name type="scientific">Chryseobacterium viscerum</name>
    <dbReference type="NCBI Taxonomy" id="1037377"/>
    <lineage>
        <taxon>Bacteria</taxon>
        <taxon>Pseudomonadati</taxon>
        <taxon>Bacteroidota</taxon>
        <taxon>Flavobacteriia</taxon>
        <taxon>Flavobacteriales</taxon>
        <taxon>Weeksellaceae</taxon>
        <taxon>Chryseobacterium group</taxon>
        <taxon>Chryseobacterium</taxon>
    </lineage>
</organism>
<name>A0A316WME0_9FLAO</name>
<keyword evidence="5" id="KW-1185">Reference proteome</keyword>
<evidence type="ECO:0000313" key="4">
    <source>
        <dbReference type="Proteomes" id="UP000236413"/>
    </source>
</evidence>